<evidence type="ECO:0000256" key="1">
    <source>
        <dbReference type="SAM" id="MobiDB-lite"/>
    </source>
</evidence>
<name>A0A6U5EZC1_9STRA</name>
<dbReference type="EMBL" id="HBFR01011670">
    <property type="protein sequence ID" value="CAD8881234.1"/>
    <property type="molecule type" value="Transcribed_RNA"/>
</dbReference>
<dbReference type="AlphaFoldDB" id="A0A6U5EZC1"/>
<protein>
    <submittedName>
        <fullName evidence="4">Uncharacterized protein</fullName>
    </submittedName>
</protein>
<evidence type="ECO:0000313" key="4">
    <source>
        <dbReference type="EMBL" id="CAD8881154.1"/>
    </source>
</evidence>
<proteinExistence type="predicted"/>
<evidence type="ECO:0000313" key="2">
    <source>
        <dbReference type="EMBL" id="CAD8880986.1"/>
    </source>
</evidence>
<feature type="compositionally biased region" description="Basic and acidic residues" evidence="1">
    <location>
        <begin position="266"/>
        <end position="299"/>
    </location>
</feature>
<gene>
    <name evidence="2" type="ORF">CHYS00102_LOCUS8173</name>
    <name evidence="3" type="ORF">CHYS00102_LOCUS8263</name>
    <name evidence="4" type="ORF">CHYS00102_LOCUS8341</name>
    <name evidence="5" type="ORF">CHYS00102_LOCUS8421</name>
</gene>
<dbReference type="EMBL" id="HBFR01011559">
    <property type="protein sequence ID" value="CAD8881154.1"/>
    <property type="molecule type" value="Transcribed_RNA"/>
</dbReference>
<dbReference type="EMBL" id="HBFR01011448">
    <property type="protein sequence ID" value="CAD8881076.1"/>
    <property type="molecule type" value="Transcribed_RNA"/>
</dbReference>
<feature type="region of interest" description="Disordered" evidence="1">
    <location>
        <begin position="259"/>
        <end position="299"/>
    </location>
</feature>
<reference evidence="4" key="1">
    <citation type="submission" date="2021-01" db="EMBL/GenBank/DDBJ databases">
        <authorList>
            <person name="Corre E."/>
            <person name="Pelletier E."/>
            <person name="Niang G."/>
            <person name="Scheremetjew M."/>
            <person name="Finn R."/>
            <person name="Kale V."/>
            <person name="Holt S."/>
            <person name="Cochrane G."/>
            <person name="Meng A."/>
            <person name="Brown T."/>
            <person name="Cohen L."/>
        </authorList>
    </citation>
    <scope>NUCLEOTIDE SEQUENCE</scope>
    <source>
        <strain evidence="4">308</strain>
    </source>
</reference>
<accession>A0A6U5EZC1</accession>
<organism evidence="4">
    <name type="scientific">Corethron hystrix</name>
    <dbReference type="NCBI Taxonomy" id="216773"/>
    <lineage>
        <taxon>Eukaryota</taxon>
        <taxon>Sar</taxon>
        <taxon>Stramenopiles</taxon>
        <taxon>Ochrophyta</taxon>
        <taxon>Bacillariophyta</taxon>
        <taxon>Coscinodiscophyceae</taxon>
        <taxon>Corethrophycidae</taxon>
        <taxon>Corethrales</taxon>
        <taxon>Corethraceae</taxon>
        <taxon>Corethron</taxon>
    </lineage>
</organism>
<dbReference type="EMBL" id="HBFR01011337">
    <property type="protein sequence ID" value="CAD8880986.1"/>
    <property type="molecule type" value="Transcribed_RNA"/>
</dbReference>
<evidence type="ECO:0000313" key="3">
    <source>
        <dbReference type="EMBL" id="CAD8881076.1"/>
    </source>
</evidence>
<sequence length="332" mass="37426">MHSYISLILDGLEPLIQSLMYATTHYESVHRPRLRRAASSTPAGRPLRLSLMGLLQPSFLRSVAIQDLASRSRYARGGPPGTVKSTPLSTDFEADEVATVDKLRTAYAALDVRLASLRDSEVYFMSSSRCPTTLDAILFAHLMRAATCPHIIRVLQEYFHLSEFLRYMCRKYYFLEAGGQYHVADVANVSNVHFRMEEIMRALDLNNPGSHMEDREKNHAHISGSSEEVLQYLASCRRMLNTSSSRNLLSRTRALLNGGTDGWDDSNDKESKSADDKDDKNEEKDHAHSEWQQKVSRMKEKGDVRWLSNVGLLSAAVLLFGNVVKFQTEAPN</sequence>
<evidence type="ECO:0000313" key="5">
    <source>
        <dbReference type="EMBL" id="CAD8881234.1"/>
    </source>
</evidence>